<comment type="caution">
    <text evidence="1">The sequence shown here is derived from an EMBL/GenBank/DDBJ whole genome shotgun (WGS) entry which is preliminary data.</text>
</comment>
<dbReference type="AlphaFoldDB" id="A0A2S3W8R9"/>
<evidence type="ECO:0000313" key="2">
    <source>
        <dbReference type="Proteomes" id="UP000237194"/>
    </source>
</evidence>
<evidence type="ECO:0000313" key="1">
    <source>
        <dbReference type="EMBL" id="POF87335.1"/>
    </source>
</evidence>
<sequence length="69" mass="7703">MHNYRAKPRSEGPARSLATARQILYRAAPMPVNALYSGGCTFFWGANRCLLDSLKQLSMAQIVAELILY</sequence>
<dbReference type="EMBL" id="MIND01000018">
    <property type="protein sequence ID" value="POF87335.1"/>
    <property type="molecule type" value="Genomic_DNA"/>
</dbReference>
<accession>A0A2S3W8R9</accession>
<organism evidence="1 2">
    <name type="scientific">Pseudomonas putida</name>
    <name type="common">Arthrobacter siderocapsulatus</name>
    <dbReference type="NCBI Taxonomy" id="303"/>
    <lineage>
        <taxon>Bacteria</taxon>
        <taxon>Pseudomonadati</taxon>
        <taxon>Pseudomonadota</taxon>
        <taxon>Gammaproteobacteria</taxon>
        <taxon>Pseudomonadales</taxon>
        <taxon>Pseudomonadaceae</taxon>
        <taxon>Pseudomonas</taxon>
    </lineage>
</organism>
<protein>
    <submittedName>
        <fullName evidence="1">Uncharacterized protein</fullName>
    </submittedName>
</protein>
<reference evidence="1 2" key="1">
    <citation type="submission" date="2016-08" db="EMBL/GenBank/DDBJ databases">
        <authorList>
            <person name="Seilhamer J.J."/>
        </authorList>
    </citation>
    <scope>NUCLEOTIDE SEQUENCE [LARGE SCALE GENOMIC DNA]</scope>
    <source>
        <strain evidence="1 2">KT-27</strain>
    </source>
</reference>
<dbReference type="Proteomes" id="UP000237194">
    <property type="component" value="Unassembled WGS sequence"/>
</dbReference>
<reference evidence="1 2" key="2">
    <citation type="submission" date="2018-03" db="EMBL/GenBank/DDBJ databases">
        <title>Draft genome of Pseudomonas putida strain KT-27.</title>
        <authorList>
            <person name="Yoshizawa S."/>
            <person name="Khan N.H."/>
            <person name="Nishimura M."/>
            <person name="Chiura H.X."/>
            <person name="Ogura Y."/>
            <person name="Hayashi T."/>
            <person name="Kogure K."/>
        </authorList>
    </citation>
    <scope>NUCLEOTIDE SEQUENCE [LARGE SCALE GENOMIC DNA]</scope>
    <source>
        <strain evidence="1 2">KT-27</strain>
    </source>
</reference>
<name>A0A2S3W8R9_PSEPU</name>
<proteinExistence type="predicted"/>
<gene>
    <name evidence="1" type="ORF">BGP80_04895</name>
</gene>